<dbReference type="PANTHER" id="PTHR38537">
    <property type="entry name" value="JITTERBUG, ISOFORM N"/>
    <property type="match status" value="1"/>
</dbReference>
<dbReference type="GO" id="GO:0051015">
    <property type="term" value="F:actin filament binding"/>
    <property type="evidence" value="ECO:0007669"/>
    <property type="project" value="InterPro"/>
</dbReference>
<evidence type="ECO:0000256" key="3">
    <source>
        <dbReference type="PROSITE-ProRule" id="PRU00087"/>
    </source>
</evidence>
<dbReference type="AlphaFoldDB" id="A0A914S0X8"/>
<accession>A0A914S0X8</accession>
<proteinExistence type="inferred from homology"/>
<keyword evidence="4" id="KW-1185">Reference proteome</keyword>
<evidence type="ECO:0000313" key="5">
    <source>
        <dbReference type="WBParaSite" id="PEQ_0000797001-mRNA-1"/>
    </source>
</evidence>
<dbReference type="WBParaSite" id="PEQ_0000797001-mRNA-1">
    <property type="protein sequence ID" value="PEQ_0000797001-mRNA-1"/>
    <property type="gene ID" value="PEQ_0000797001"/>
</dbReference>
<dbReference type="PANTHER" id="PTHR38537:SF8">
    <property type="entry name" value="FILAMIN-A"/>
    <property type="match status" value="1"/>
</dbReference>
<feature type="repeat" description="Filamin" evidence="3">
    <location>
        <begin position="1"/>
        <end position="76"/>
    </location>
</feature>
<dbReference type="SUPFAM" id="SSF81296">
    <property type="entry name" value="E set domains"/>
    <property type="match status" value="3"/>
</dbReference>
<reference evidence="5" key="1">
    <citation type="submission" date="2022-11" db="UniProtKB">
        <authorList>
            <consortium name="WormBaseParasite"/>
        </authorList>
    </citation>
    <scope>IDENTIFICATION</scope>
</reference>
<dbReference type="Proteomes" id="UP000887564">
    <property type="component" value="Unplaced"/>
</dbReference>
<feature type="repeat" description="Filamin" evidence="3">
    <location>
        <begin position="79"/>
        <end position="253"/>
    </location>
</feature>
<evidence type="ECO:0000313" key="4">
    <source>
        <dbReference type="Proteomes" id="UP000887564"/>
    </source>
</evidence>
<dbReference type="InterPro" id="IPR013783">
    <property type="entry name" value="Ig-like_fold"/>
</dbReference>
<sequence length="253" mass="27421">MAGRETHVALHLPKADAAEVEARVIQPNGGSQKANIYRIDEMLYLIEFKPEVKGVHVVSVFHRGEHIAGSPFQFTVGRFGEGGAYKARIGGIDLTVGEVNEILSFNVYTREAGEGTLEVSVEGPSKADVRIIEHEGGNLHVEYKVLVGGVLPSRDKAIIDTTSHYLPSGTTGTELLELKSEANEVTVDGNGIRKFLPGQTASFFVNTAGTVHVTYTGEGRYRVDYLIMENCNAFVYIRYGSSDIPGSPFAVSC</sequence>
<dbReference type="PROSITE" id="PS50194">
    <property type="entry name" value="FILAMIN_REPEAT"/>
    <property type="match status" value="2"/>
</dbReference>
<dbReference type="InterPro" id="IPR017868">
    <property type="entry name" value="Filamin/ABP280_repeat-like"/>
</dbReference>
<organism evidence="4 5">
    <name type="scientific">Parascaris equorum</name>
    <name type="common">Equine roundworm</name>
    <dbReference type="NCBI Taxonomy" id="6256"/>
    <lineage>
        <taxon>Eukaryota</taxon>
        <taxon>Metazoa</taxon>
        <taxon>Ecdysozoa</taxon>
        <taxon>Nematoda</taxon>
        <taxon>Chromadorea</taxon>
        <taxon>Rhabditida</taxon>
        <taxon>Spirurina</taxon>
        <taxon>Ascaridomorpha</taxon>
        <taxon>Ascaridoidea</taxon>
        <taxon>Ascarididae</taxon>
        <taxon>Parascaris</taxon>
    </lineage>
</organism>
<dbReference type="InterPro" id="IPR001298">
    <property type="entry name" value="Filamin/ABP280_rpt"/>
</dbReference>
<keyword evidence="2" id="KW-0677">Repeat</keyword>
<comment type="similarity">
    <text evidence="1">Belongs to the filamin family.</text>
</comment>
<evidence type="ECO:0000256" key="1">
    <source>
        <dbReference type="ARBA" id="ARBA00009238"/>
    </source>
</evidence>
<name>A0A914S0X8_PAREQ</name>
<dbReference type="GO" id="GO:0030036">
    <property type="term" value="P:actin cytoskeleton organization"/>
    <property type="evidence" value="ECO:0007669"/>
    <property type="project" value="InterPro"/>
</dbReference>
<dbReference type="Pfam" id="PF00630">
    <property type="entry name" value="Filamin"/>
    <property type="match status" value="2"/>
</dbReference>
<dbReference type="InterPro" id="IPR014756">
    <property type="entry name" value="Ig_E-set"/>
</dbReference>
<dbReference type="Gene3D" id="2.60.40.10">
    <property type="entry name" value="Immunoglobulins"/>
    <property type="match status" value="3"/>
</dbReference>
<evidence type="ECO:0000256" key="2">
    <source>
        <dbReference type="ARBA" id="ARBA00022737"/>
    </source>
</evidence>
<protein>
    <submittedName>
        <fullName evidence="5">Uncharacterized protein</fullName>
    </submittedName>
</protein>
<dbReference type="SMART" id="SM00557">
    <property type="entry name" value="IG_FLMN"/>
    <property type="match status" value="3"/>
</dbReference>
<dbReference type="InterPro" id="IPR044801">
    <property type="entry name" value="Filamin"/>
</dbReference>